<name>A0ABT6AYN2_9BURK</name>
<feature type="domain" description="O-methyltransferase dimerisation" evidence="5">
    <location>
        <begin position="14"/>
        <end position="89"/>
    </location>
</feature>
<dbReference type="SUPFAM" id="SSF46785">
    <property type="entry name" value="Winged helix' DNA-binding domain"/>
    <property type="match status" value="1"/>
</dbReference>
<dbReference type="Pfam" id="PF08100">
    <property type="entry name" value="Dimerisation"/>
    <property type="match status" value="1"/>
</dbReference>
<dbReference type="PANTHER" id="PTHR43712:SF2">
    <property type="entry name" value="O-METHYLTRANSFERASE CICE"/>
    <property type="match status" value="1"/>
</dbReference>
<keyword evidence="3" id="KW-0949">S-adenosyl-L-methionine</keyword>
<dbReference type="Gene3D" id="1.10.287.1350">
    <property type="match status" value="1"/>
</dbReference>
<dbReference type="GO" id="GO:0008168">
    <property type="term" value="F:methyltransferase activity"/>
    <property type="evidence" value="ECO:0007669"/>
    <property type="project" value="UniProtKB-KW"/>
</dbReference>
<keyword evidence="7" id="KW-1185">Reference proteome</keyword>
<dbReference type="Gene3D" id="3.40.50.150">
    <property type="entry name" value="Vaccinia Virus protein VP39"/>
    <property type="match status" value="1"/>
</dbReference>
<dbReference type="InterPro" id="IPR036388">
    <property type="entry name" value="WH-like_DNA-bd_sf"/>
</dbReference>
<gene>
    <name evidence="6" type="ORF">P3W85_32310</name>
</gene>
<dbReference type="Gene3D" id="1.10.10.10">
    <property type="entry name" value="Winged helix-like DNA-binding domain superfamily/Winged helix DNA-binding domain"/>
    <property type="match status" value="1"/>
</dbReference>
<dbReference type="Proteomes" id="UP001216674">
    <property type="component" value="Unassembled WGS sequence"/>
</dbReference>
<dbReference type="InterPro" id="IPR036390">
    <property type="entry name" value="WH_DNA-bd_sf"/>
</dbReference>
<dbReference type="PIRSF" id="PIRSF005739">
    <property type="entry name" value="O-mtase"/>
    <property type="match status" value="1"/>
</dbReference>
<dbReference type="PANTHER" id="PTHR43712">
    <property type="entry name" value="PUTATIVE (AFU_ORTHOLOGUE AFUA_4G14580)-RELATED"/>
    <property type="match status" value="1"/>
</dbReference>
<keyword evidence="2" id="KW-0808">Transferase</keyword>
<accession>A0ABT6AYN2</accession>
<evidence type="ECO:0000256" key="1">
    <source>
        <dbReference type="ARBA" id="ARBA00022603"/>
    </source>
</evidence>
<evidence type="ECO:0000313" key="6">
    <source>
        <dbReference type="EMBL" id="MDF3837594.1"/>
    </source>
</evidence>
<protein>
    <submittedName>
        <fullName evidence="6">Methyltransferase</fullName>
    </submittedName>
</protein>
<dbReference type="CDD" id="cd02440">
    <property type="entry name" value="AdoMet_MTases"/>
    <property type="match status" value="1"/>
</dbReference>
<dbReference type="InterPro" id="IPR016461">
    <property type="entry name" value="COMT-like"/>
</dbReference>
<evidence type="ECO:0000256" key="3">
    <source>
        <dbReference type="ARBA" id="ARBA00022691"/>
    </source>
</evidence>
<sequence>MDIEAGLRAQLLSQINASWMTGAVHAACRLRIPEHLMPGPRSVTALAAASACHPSSLWRLLRALVSLNLCSEGDDGAFALTQAGALLLEDHPRSLRAWAMLCGSVHLTRWGELDECVRSGLSYHVRHAGEDNFIHLNGNAEGATLFNRAMIELTRSVAEDLLRAVDLGHARRVVDVGGGSGALLSAVLVAYPAATGVLFDLAHAIGSAGAEMARAGVARRCELVAGSFFDDAVPAGGDVYLLKSVLHNWDDVRCAHLLGNCHRAMPPGARLLVVERIVPDRLGQSERDRSICRSDLNMLSALSGRERREAEFQVLLAQAGLTVASVTATAGEFSVIDAIADELASEP</sequence>
<feature type="domain" description="O-methyltransferase C-terminal" evidence="4">
    <location>
        <begin position="110"/>
        <end position="321"/>
    </location>
</feature>
<keyword evidence="1 6" id="KW-0489">Methyltransferase</keyword>
<dbReference type="InterPro" id="IPR029063">
    <property type="entry name" value="SAM-dependent_MTases_sf"/>
</dbReference>
<dbReference type="InterPro" id="IPR012967">
    <property type="entry name" value="COMT_dimerisation"/>
</dbReference>
<dbReference type="GO" id="GO:0032259">
    <property type="term" value="P:methylation"/>
    <property type="evidence" value="ECO:0007669"/>
    <property type="project" value="UniProtKB-KW"/>
</dbReference>
<dbReference type="RefSeq" id="WP_276267753.1">
    <property type="nucleotide sequence ID" value="NZ_JARJLM010000525.1"/>
</dbReference>
<dbReference type="InterPro" id="IPR001077">
    <property type="entry name" value="COMT_C"/>
</dbReference>
<organism evidence="6 7">
    <name type="scientific">Cupriavidus basilensis</name>
    <dbReference type="NCBI Taxonomy" id="68895"/>
    <lineage>
        <taxon>Bacteria</taxon>
        <taxon>Pseudomonadati</taxon>
        <taxon>Pseudomonadota</taxon>
        <taxon>Betaproteobacteria</taxon>
        <taxon>Burkholderiales</taxon>
        <taxon>Burkholderiaceae</taxon>
        <taxon>Cupriavidus</taxon>
    </lineage>
</organism>
<evidence type="ECO:0000256" key="2">
    <source>
        <dbReference type="ARBA" id="ARBA00022679"/>
    </source>
</evidence>
<dbReference type="EMBL" id="JARJLM010000525">
    <property type="protein sequence ID" value="MDF3837594.1"/>
    <property type="molecule type" value="Genomic_DNA"/>
</dbReference>
<evidence type="ECO:0000313" key="7">
    <source>
        <dbReference type="Proteomes" id="UP001216674"/>
    </source>
</evidence>
<reference evidence="6 7" key="1">
    <citation type="submission" date="2023-03" db="EMBL/GenBank/DDBJ databases">
        <title>Draft assemblies of triclosan tolerant bacteria isolated from returned activated sludge.</title>
        <authorList>
            <person name="Van Hamelsveld S."/>
        </authorList>
    </citation>
    <scope>NUCLEOTIDE SEQUENCE [LARGE SCALE GENOMIC DNA]</scope>
    <source>
        <strain evidence="6 7">GW210010_S58</strain>
    </source>
</reference>
<evidence type="ECO:0000259" key="5">
    <source>
        <dbReference type="Pfam" id="PF08100"/>
    </source>
</evidence>
<dbReference type="PROSITE" id="PS51683">
    <property type="entry name" value="SAM_OMT_II"/>
    <property type="match status" value="1"/>
</dbReference>
<dbReference type="SUPFAM" id="SSF53335">
    <property type="entry name" value="S-adenosyl-L-methionine-dependent methyltransferases"/>
    <property type="match status" value="1"/>
</dbReference>
<dbReference type="Pfam" id="PF00891">
    <property type="entry name" value="Methyltransf_2"/>
    <property type="match status" value="1"/>
</dbReference>
<proteinExistence type="predicted"/>
<comment type="caution">
    <text evidence="6">The sequence shown here is derived from an EMBL/GenBank/DDBJ whole genome shotgun (WGS) entry which is preliminary data.</text>
</comment>
<evidence type="ECO:0000259" key="4">
    <source>
        <dbReference type="Pfam" id="PF00891"/>
    </source>
</evidence>